<feature type="domain" description="Cas12f1-like TNB" evidence="2">
    <location>
        <begin position="4"/>
        <end position="25"/>
    </location>
</feature>
<keyword evidence="4" id="KW-1185">Reference proteome</keyword>
<keyword evidence="1" id="KW-0238">DNA-binding</keyword>
<evidence type="ECO:0000313" key="3">
    <source>
        <dbReference type="EMBL" id="MFC3859538.1"/>
    </source>
</evidence>
<accession>A0ABV8A528</accession>
<evidence type="ECO:0000313" key="4">
    <source>
        <dbReference type="Proteomes" id="UP001595748"/>
    </source>
</evidence>
<evidence type="ECO:0000256" key="1">
    <source>
        <dbReference type="ARBA" id="ARBA00023125"/>
    </source>
</evidence>
<dbReference type="Proteomes" id="UP001595748">
    <property type="component" value="Unassembled WGS sequence"/>
</dbReference>
<dbReference type="RefSeq" id="WP_380075704.1">
    <property type="nucleotide sequence ID" value="NZ_JBHRZF010000016.1"/>
</dbReference>
<organism evidence="3 4">
    <name type="scientific">Deinococcus antarcticus</name>
    <dbReference type="NCBI Taxonomy" id="1298767"/>
    <lineage>
        <taxon>Bacteria</taxon>
        <taxon>Thermotogati</taxon>
        <taxon>Deinococcota</taxon>
        <taxon>Deinococci</taxon>
        <taxon>Deinococcales</taxon>
        <taxon>Deinococcaceae</taxon>
        <taxon>Deinococcus</taxon>
    </lineage>
</organism>
<comment type="caution">
    <text evidence="3">The sequence shown here is derived from an EMBL/GenBank/DDBJ whole genome shotgun (WGS) entry which is preliminary data.</text>
</comment>
<evidence type="ECO:0000259" key="2">
    <source>
        <dbReference type="Pfam" id="PF07282"/>
    </source>
</evidence>
<name>A0ABV8A528_9DEIO</name>
<reference evidence="4" key="1">
    <citation type="journal article" date="2019" name="Int. J. Syst. Evol. Microbiol.">
        <title>The Global Catalogue of Microorganisms (GCM) 10K type strain sequencing project: providing services to taxonomists for standard genome sequencing and annotation.</title>
        <authorList>
            <consortium name="The Broad Institute Genomics Platform"/>
            <consortium name="The Broad Institute Genome Sequencing Center for Infectious Disease"/>
            <person name="Wu L."/>
            <person name="Ma J."/>
        </authorList>
    </citation>
    <scope>NUCLEOTIDE SEQUENCE [LARGE SCALE GENOMIC DNA]</scope>
    <source>
        <strain evidence="4">CCTCC AB 2013263</strain>
    </source>
</reference>
<dbReference type="InterPro" id="IPR010095">
    <property type="entry name" value="Cas12f1-like_TNB"/>
</dbReference>
<dbReference type="EMBL" id="JBHRZF010000016">
    <property type="protein sequence ID" value="MFC3859538.1"/>
    <property type="molecule type" value="Genomic_DNA"/>
</dbReference>
<protein>
    <submittedName>
        <fullName evidence="3">Zinc ribbon domain-containing protein</fullName>
    </submittedName>
</protein>
<gene>
    <name evidence="3" type="ORF">ACFOPQ_01970</name>
</gene>
<dbReference type="Pfam" id="PF07282">
    <property type="entry name" value="Cas12f1-like_TNB"/>
    <property type="match status" value="1"/>
</dbReference>
<proteinExistence type="predicted"/>
<sequence>MSQSRFVCQSCGDTANADLNAALNILGRACPSVVNVAPSASVH</sequence>